<gene>
    <name evidence="1" type="ORF">OKJ48_21205</name>
</gene>
<protein>
    <submittedName>
        <fullName evidence="1">Helicase associated domain-containing protein</fullName>
    </submittedName>
</protein>
<dbReference type="RefSeq" id="WP_324770342.1">
    <property type="nucleotide sequence ID" value="NZ_BAAATS010000064.1"/>
</dbReference>
<name>A0ABU6CFD8_9ACTN</name>
<keyword evidence="2" id="KW-1185">Reference proteome</keyword>
<dbReference type="Proteomes" id="UP001352223">
    <property type="component" value="Unassembled WGS sequence"/>
</dbReference>
<organism evidence="1 2">
    <name type="scientific">Streptomyces kunmingensis</name>
    <dbReference type="NCBI Taxonomy" id="68225"/>
    <lineage>
        <taxon>Bacteria</taxon>
        <taxon>Bacillati</taxon>
        <taxon>Actinomycetota</taxon>
        <taxon>Actinomycetes</taxon>
        <taxon>Kitasatosporales</taxon>
        <taxon>Streptomycetaceae</taxon>
        <taxon>Streptomyces</taxon>
    </lineage>
</organism>
<proteinExistence type="predicted"/>
<sequence>MAERAPQHGPESTLRLINVPRKHVEALPVDLAGPATTGRDITPEDTVLVDLGMWTANTRRRAEKLTDQRRDELDQLGMRW</sequence>
<reference evidence="1 2" key="1">
    <citation type="submission" date="2022-10" db="EMBL/GenBank/DDBJ databases">
        <authorList>
            <person name="Xie J."/>
            <person name="Shen N."/>
        </authorList>
    </citation>
    <scope>NUCLEOTIDE SEQUENCE [LARGE SCALE GENOMIC DNA]</scope>
    <source>
        <strain evidence="1 2">DSM 41681</strain>
    </source>
</reference>
<evidence type="ECO:0000313" key="1">
    <source>
        <dbReference type="EMBL" id="MEB3962746.1"/>
    </source>
</evidence>
<comment type="caution">
    <text evidence="1">The sequence shown here is derived from an EMBL/GenBank/DDBJ whole genome shotgun (WGS) entry which is preliminary data.</text>
</comment>
<evidence type="ECO:0000313" key="2">
    <source>
        <dbReference type="Proteomes" id="UP001352223"/>
    </source>
</evidence>
<accession>A0ABU6CFD8</accession>
<dbReference type="EMBL" id="JAOZYB010000173">
    <property type="protein sequence ID" value="MEB3962746.1"/>
    <property type="molecule type" value="Genomic_DNA"/>
</dbReference>